<dbReference type="Proteomes" id="UP001152320">
    <property type="component" value="Chromosome 8"/>
</dbReference>
<proteinExistence type="predicted"/>
<gene>
    <name evidence="2" type="ORF">HOLleu_18262</name>
</gene>
<feature type="chain" id="PRO_5040353539" evidence="1">
    <location>
        <begin position="19"/>
        <end position="61"/>
    </location>
</feature>
<dbReference type="AlphaFoldDB" id="A0A9Q1C306"/>
<keyword evidence="1" id="KW-0732">Signal</keyword>
<dbReference type="EMBL" id="JAIZAY010000008">
    <property type="protein sequence ID" value="KAJ8037447.1"/>
    <property type="molecule type" value="Genomic_DNA"/>
</dbReference>
<accession>A0A9Q1C306</accession>
<keyword evidence="3" id="KW-1185">Reference proteome</keyword>
<evidence type="ECO:0000313" key="2">
    <source>
        <dbReference type="EMBL" id="KAJ8037447.1"/>
    </source>
</evidence>
<sequence>MQLHAKFLILILLQTWRSDRVETTTCFPERWLHVFQLMQAKRNVLRQTETVRTREFRSLLT</sequence>
<name>A0A9Q1C306_HOLLE</name>
<organism evidence="2 3">
    <name type="scientific">Holothuria leucospilota</name>
    <name type="common">Black long sea cucumber</name>
    <name type="synonym">Mertensiothuria leucospilota</name>
    <dbReference type="NCBI Taxonomy" id="206669"/>
    <lineage>
        <taxon>Eukaryota</taxon>
        <taxon>Metazoa</taxon>
        <taxon>Echinodermata</taxon>
        <taxon>Eleutherozoa</taxon>
        <taxon>Echinozoa</taxon>
        <taxon>Holothuroidea</taxon>
        <taxon>Aspidochirotacea</taxon>
        <taxon>Aspidochirotida</taxon>
        <taxon>Holothuriidae</taxon>
        <taxon>Holothuria</taxon>
    </lineage>
</organism>
<comment type="caution">
    <text evidence="2">The sequence shown here is derived from an EMBL/GenBank/DDBJ whole genome shotgun (WGS) entry which is preliminary data.</text>
</comment>
<evidence type="ECO:0000256" key="1">
    <source>
        <dbReference type="SAM" id="SignalP"/>
    </source>
</evidence>
<reference evidence="2" key="1">
    <citation type="submission" date="2021-10" db="EMBL/GenBank/DDBJ databases">
        <title>Tropical sea cucumber genome reveals ecological adaptation and Cuvierian tubules defense mechanism.</title>
        <authorList>
            <person name="Chen T."/>
        </authorList>
    </citation>
    <scope>NUCLEOTIDE SEQUENCE</scope>
    <source>
        <strain evidence="2">Nanhai2018</strain>
        <tissue evidence="2">Muscle</tissue>
    </source>
</reference>
<evidence type="ECO:0000313" key="3">
    <source>
        <dbReference type="Proteomes" id="UP001152320"/>
    </source>
</evidence>
<protein>
    <submittedName>
        <fullName evidence="2">Uncharacterized protein</fullName>
    </submittedName>
</protein>
<feature type="signal peptide" evidence="1">
    <location>
        <begin position="1"/>
        <end position="18"/>
    </location>
</feature>